<dbReference type="Pfam" id="PF08352">
    <property type="entry name" value="oligo_HPY"/>
    <property type="match status" value="1"/>
</dbReference>
<dbReference type="InterPro" id="IPR050319">
    <property type="entry name" value="ABC_transp_ATP-bind"/>
</dbReference>
<evidence type="ECO:0000256" key="2">
    <source>
        <dbReference type="ARBA" id="ARBA00022448"/>
    </source>
</evidence>
<feature type="domain" description="ABC transporter" evidence="5">
    <location>
        <begin position="22"/>
        <end position="270"/>
    </location>
</feature>
<dbReference type="GO" id="GO:0005524">
    <property type="term" value="F:ATP binding"/>
    <property type="evidence" value="ECO:0007669"/>
    <property type="project" value="UniProtKB-KW"/>
</dbReference>
<dbReference type="InterPro" id="IPR017871">
    <property type="entry name" value="ABC_transporter-like_CS"/>
</dbReference>
<evidence type="ECO:0000256" key="1">
    <source>
        <dbReference type="ARBA" id="ARBA00005417"/>
    </source>
</evidence>
<organism evidence="6">
    <name type="scientific">Caldilineaceae bacterium SB0662_bin_9</name>
    <dbReference type="NCBI Taxonomy" id="2605258"/>
    <lineage>
        <taxon>Bacteria</taxon>
        <taxon>Bacillati</taxon>
        <taxon>Chloroflexota</taxon>
        <taxon>Caldilineae</taxon>
        <taxon>Caldilineales</taxon>
        <taxon>Caldilineaceae</taxon>
    </lineage>
</organism>
<keyword evidence="2" id="KW-0813">Transport</keyword>
<evidence type="ECO:0000313" key="6">
    <source>
        <dbReference type="EMBL" id="MYD90263.1"/>
    </source>
</evidence>
<dbReference type="Pfam" id="PF00005">
    <property type="entry name" value="ABC_tran"/>
    <property type="match status" value="1"/>
</dbReference>
<dbReference type="InterPro" id="IPR013563">
    <property type="entry name" value="Oligopep_ABC_C"/>
</dbReference>
<dbReference type="CDD" id="cd03257">
    <property type="entry name" value="ABC_NikE_OppD_transporters"/>
    <property type="match status" value="1"/>
</dbReference>
<dbReference type="PROSITE" id="PS00211">
    <property type="entry name" value="ABC_TRANSPORTER_1"/>
    <property type="match status" value="1"/>
</dbReference>
<dbReference type="InterPro" id="IPR003439">
    <property type="entry name" value="ABC_transporter-like_ATP-bd"/>
</dbReference>
<keyword evidence="4 6" id="KW-0067">ATP-binding</keyword>
<dbReference type="GO" id="GO:0016887">
    <property type="term" value="F:ATP hydrolysis activity"/>
    <property type="evidence" value="ECO:0007669"/>
    <property type="project" value="InterPro"/>
</dbReference>
<dbReference type="InterPro" id="IPR003593">
    <property type="entry name" value="AAA+_ATPase"/>
</dbReference>
<dbReference type="Gene3D" id="3.40.50.300">
    <property type="entry name" value="P-loop containing nucleotide triphosphate hydrolases"/>
    <property type="match status" value="1"/>
</dbReference>
<keyword evidence="3" id="KW-0547">Nucleotide-binding</keyword>
<dbReference type="PANTHER" id="PTHR43776">
    <property type="entry name" value="TRANSPORT ATP-BINDING PROTEIN"/>
    <property type="match status" value="1"/>
</dbReference>
<sequence length="357" mass="38863">MKQAHNPTREAGADPGTPLVQVERLDVTFSARTGLLRFEQARALRGVSLEVFRGETVAVVGESGSGKTTLGRASIGQLKPSSGRVLFDGTDLATLGGQRRKAFRRRAQAIYQDPFASIDPYMTLAETLAEPLEIHGVGNRTERRERIEQALAEVRLTPVTEMANAWPHMISGGQRQRLGIARALMLQPEYLFADEPVSMVDASSRAEILHLLGELQDRHGISILYVTHDIATARHSARRIVVMYLGEIVEEGPAADVVASPQHPYTKALIASVPEPDPANRHAHRPVLPGEPPSPMHVPAGCAFHPRCPEAIPGVCNRQSVALETTGPQRRVACHLYAADGSAEFPPKRDPRPDILA</sequence>
<dbReference type="FunFam" id="3.40.50.300:FF:000016">
    <property type="entry name" value="Oligopeptide ABC transporter ATP-binding component"/>
    <property type="match status" value="1"/>
</dbReference>
<dbReference type="PANTHER" id="PTHR43776:SF8">
    <property type="entry name" value="ABC TRANSPORTER, ATP-BINDING PROTEIN"/>
    <property type="match status" value="1"/>
</dbReference>
<comment type="caution">
    <text evidence="6">The sequence shown here is derived from an EMBL/GenBank/DDBJ whole genome shotgun (WGS) entry which is preliminary data.</text>
</comment>
<evidence type="ECO:0000256" key="3">
    <source>
        <dbReference type="ARBA" id="ARBA00022741"/>
    </source>
</evidence>
<protein>
    <submittedName>
        <fullName evidence="6">ABC transporter ATP-binding protein</fullName>
    </submittedName>
</protein>
<evidence type="ECO:0000256" key="4">
    <source>
        <dbReference type="ARBA" id="ARBA00022840"/>
    </source>
</evidence>
<accession>A0A6B1DU96</accession>
<dbReference type="SMART" id="SM00382">
    <property type="entry name" value="AAA"/>
    <property type="match status" value="1"/>
</dbReference>
<reference evidence="6" key="1">
    <citation type="submission" date="2019-09" db="EMBL/GenBank/DDBJ databases">
        <title>Characterisation of the sponge microbiome using genome-centric metagenomics.</title>
        <authorList>
            <person name="Engelberts J.P."/>
            <person name="Robbins S.J."/>
            <person name="De Goeij J.M."/>
            <person name="Aranda M."/>
            <person name="Bell S.C."/>
            <person name="Webster N.S."/>
        </authorList>
    </citation>
    <scope>NUCLEOTIDE SEQUENCE</scope>
    <source>
        <strain evidence="6">SB0662_bin_9</strain>
    </source>
</reference>
<comment type="similarity">
    <text evidence="1">Belongs to the ABC transporter superfamily.</text>
</comment>
<evidence type="ECO:0000259" key="5">
    <source>
        <dbReference type="PROSITE" id="PS50893"/>
    </source>
</evidence>
<name>A0A6B1DU96_9CHLR</name>
<dbReference type="SUPFAM" id="SSF52540">
    <property type="entry name" value="P-loop containing nucleoside triphosphate hydrolases"/>
    <property type="match status" value="1"/>
</dbReference>
<proteinExistence type="inferred from homology"/>
<dbReference type="EMBL" id="VXPY01000053">
    <property type="protein sequence ID" value="MYD90263.1"/>
    <property type="molecule type" value="Genomic_DNA"/>
</dbReference>
<gene>
    <name evidence="6" type="ORF">F4Y08_07980</name>
</gene>
<dbReference type="GO" id="GO:0055085">
    <property type="term" value="P:transmembrane transport"/>
    <property type="evidence" value="ECO:0007669"/>
    <property type="project" value="UniProtKB-ARBA"/>
</dbReference>
<dbReference type="AlphaFoldDB" id="A0A6B1DU96"/>
<dbReference type="GO" id="GO:0015833">
    <property type="term" value="P:peptide transport"/>
    <property type="evidence" value="ECO:0007669"/>
    <property type="project" value="InterPro"/>
</dbReference>
<dbReference type="PROSITE" id="PS50893">
    <property type="entry name" value="ABC_TRANSPORTER_2"/>
    <property type="match status" value="1"/>
</dbReference>
<dbReference type="InterPro" id="IPR027417">
    <property type="entry name" value="P-loop_NTPase"/>
</dbReference>
<dbReference type="NCBIfam" id="TIGR01727">
    <property type="entry name" value="oligo_HPY"/>
    <property type="match status" value="1"/>
</dbReference>